<dbReference type="KEGG" id="rhf:EUB48_19640"/>
<name>A0A515DFV0_9BURK</name>
<proteinExistence type="predicted"/>
<evidence type="ECO:0000313" key="2">
    <source>
        <dbReference type="Proteomes" id="UP000316798"/>
    </source>
</evidence>
<dbReference type="Proteomes" id="UP000316798">
    <property type="component" value="Chromosome"/>
</dbReference>
<gene>
    <name evidence="1" type="ORF">EUB48_19640</name>
</gene>
<dbReference type="EMBL" id="CP035503">
    <property type="protein sequence ID" value="QDL39278.1"/>
    <property type="molecule type" value="Genomic_DNA"/>
</dbReference>
<protein>
    <submittedName>
        <fullName evidence="1">Uncharacterized protein</fullName>
    </submittedName>
</protein>
<accession>A0A515DFV0</accession>
<keyword evidence="2" id="KW-1185">Reference proteome</keyword>
<dbReference type="AlphaFoldDB" id="A0A515DFV0"/>
<sequence length="65" mass="7272">MHGAHQPQSDLAAIRNQNLFEHRVSFRVGVFDFTETRITALAACNLPDFPYNGYRTGRHSATIGP</sequence>
<organism evidence="1 2">
    <name type="scientific">Rhodoferax sediminis</name>
    <dbReference type="NCBI Taxonomy" id="2509614"/>
    <lineage>
        <taxon>Bacteria</taxon>
        <taxon>Pseudomonadati</taxon>
        <taxon>Pseudomonadota</taxon>
        <taxon>Betaproteobacteria</taxon>
        <taxon>Burkholderiales</taxon>
        <taxon>Comamonadaceae</taxon>
        <taxon>Rhodoferax</taxon>
    </lineage>
</organism>
<dbReference type="OrthoDB" id="5523834at2"/>
<reference evidence="1 2" key="1">
    <citation type="submission" date="2019-01" db="EMBL/GenBank/DDBJ databases">
        <title>Genomic insights into a novel species Rhodoferax sp.</title>
        <authorList>
            <person name="Jin L."/>
        </authorList>
    </citation>
    <scope>NUCLEOTIDE SEQUENCE [LARGE SCALE GENOMIC DNA]</scope>
    <source>
        <strain evidence="1 2">CHu59-6-5</strain>
    </source>
</reference>
<evidence type="ECO:0000313" key="1">
    <source>
        <dbReference type="EMBL" id="QDL39278.1"/>
    </source>
</evidence>